<dbReference type="AlphaFoldDB" id="A0A1W6ZZ87"/>
<keyword evidence="2" id="KW-0238">DNA-binding</keyword>
<dbReference type="GO" id="GO:0003677">
    <property type="term" value="F:DNA binding"/>
    <property type="evidence" value="ECO:0007669"/>
    <property type="project" value="UniProtKB-KW"/>
</dbReference>
<keyword evidence="5" id="KW-1185">Reference proteome</keyword>
<evidence type="ECO:0000313" key="5">
    <source>
        <dbReference type="Proteomes" id="UP000194137"/>
    </source>
</evidence>
<accession>A0A1W6ZZ87</accession>
<sequence length="198" mass="22058">MGMSILSAARTSSVTETRSRAKAKRRLVKTTAREKVEQIFKQWQTERPDINPDPVLIYGLIGRIQAEATACIDEVLAPFKLVRGTFDVLTALRRAGTPYSLSPKELTQYLVLSGAGLNSRLNKLERLHYIARLPEPSDRRSLRIQLTVSGEATINDAIPRVFEIQWTLLSALSAGDRSALVESLARFADTINSYASRE</sequence>
<dbReference type="PANTHER" id="PTHR42756:SF1">
    <property type="entry name" value="TRANSCRIPTIONAL REPRESSOR OF EMRAB OPERON"/>
    <property type="match status" value="1"/>
</dbReference>
<protein>
    <submittedName>
        <fullName evidence="4">Uncharacterized protein</fullName>
    </submittedName>
</protein>
<evidence type="ECO:0000256" key="2">
    <source>
        <dbReference type="ARBA" id="ARBA00023125"/>
    </source>
</evidence>
<dbReference type="PRINTS" id="PR00598">
    <property type="entry name" value="HTHMARR"/>
</dbReference>
<dbReference type="Proteomes" id="UP000194137">
    <property type="component" value="Chromosome"/>
</dbReference>
<reference evidence="4 5" key="1">
    <citation type="submission" date="2017-05" db="EMBL/GenBank/DDBJ databases">
        <title>Full genome sequence of Pseudorhodoplanes sinuspersici.</title>
        <authorList>
            <person name="Dastgheib S.M.M."/>
            <person name="Shavandi M."/>
            <person name="Tirandaz H."/>
        </authorList>
    </citation>
    <scope>NUCLEOTIDE SEQUENCE [LARGE SCALE GENOMIC DNA]</scope>
    <source>
        <strain evidence="4 5">RIPI110</strain>
    </source>
</reference>
<dbReference type="KEGG" id="psin:CAK95_28700"/>
<dbReference type="InterPro" id="IPR000835">
    <property type="entry name" value="HTH_MarR-typ"/>
</dbReference>
<dbReference type="SUPFAM" id="SSF46785">
    <property type="entry name" value="Winged helix' DNA-binding domain"/>
    <property type="match status" value="1"/>
</dbReference>
<gene>
    <name evidence="4" type="ORF">CAK95_28700</name>
</gene>
<dbReference type="InterPro" id="IPR036390">
    <property type="entry name" value="WH_DNA-bd_sf"/>
</dbReference>
<name>A0A1W6ZZ87_9HYPH</name>
<dbReference type="GO" id="GO:0003700">
    <property type="term" value="F:DNA-binding transcription factor activity"/>
    <property type="evidence" value="ECO:0007669"/>
    <property type="project" value="InterPro"/>
</dbReference>
<dbReference type="STRING" id="1235591.CAK95_28700"/>
<evidence type="ECO:0000313" key="4">
    <source>
        <dbReference type="EMBL" id="ARQ02640.1"/>
    </source>
</evidence>
<dbReference type="PROSITE" id="PS50995">
    <property type="entry name" value="HTH_MARR_2"/>
    <property type="match status" value="1"/>
</dbReference>
<dbReference type="SMART" id="SM00347">
    <property type="entry name" value="HTH_MARR"/>
    <property type="match status" value="1"/>
</dbReference>
<keyword evidence="1" id="KW-0805">Transcription regulation</keyword>
<dbReference type="Gene3D" id="1.10.10.10">
    <property type="entry name" value="Winged helix-like DNA-binding domain superfamily/Winged helix DNA-binding domain"/>
    <property type="match status" value="1"/>
</dbReference>
<keyword evidence="3" id="KW-0804">Transcription</keyword>
<dbReference type="Pfam" id="PF12802">
    <property type="entry name" value="MarR_2"/>
    <property type="match status" value="1"/>
</dbReference>
<dbReference type="PANTHER" id="PTHR42756">
    <property type="entry name" value="TRANSCRIPTIONAL REGULATOR, MARR"/>
    <property type="match status" value="1"/>
</dbReference>
<proteinExistence type="predicted"/>
<dbReference type="EMBL" id="CP021112">
    <property type="protein sequence ID" value="ARQ02640.1"/>
    <property type="molecule type" value="Genomic_DNA"/>
</dbReference>
<organism evidence="4 5">
    <name type="scientific">Pseudorhodoplanes sinuspersici</name>
    <dbReference type="NCBI Taxonomy" id="1235591"/>
    <lineage>
        <taxon>Bacteria</taxon>
        <taxon>Pseudomonadati</taxon>
        <taxon>Pseudomonadota</taxon>
        <taxon>Alphaproteobacteria</taxon>
        <taxon>Hyphomicrobiales</taxon>
        <taxon>Pseudorhodoplanes</taxon>
    </lineage>
</organism>
<evidence type="ECO:0000256" key="3">
    <source>
        <dbReference type="ARBA" id="ARBA00023163"/>
    </source>
</evidence>
<dbReference type="InterPro" id="IPR036388">
    <property type="entry name" value="WH-like_DNA-bd_sf"/>
</dbReference>
<evidence type="ECO:0000256" key="1">
    <source>
        <dbReference type="ARBA" id="ARBA00023015"/>
    </source>
</evidence>